<protein>
    <submittedName>
        <fullName evidence="3">Uncharacterized protein</fullName>
    </submittedName>
</protein>
<feature type="compositionally biased region" description="Low complexity" evidence="1">
    <location>
        <begin position="35"/>
        <end position="48"/>
    </location>
</feature>
<dbReference type="AlphaFoldDB" id="A0A2M7FXB2"/>
<sequence length="101" mass="10571">MRTPFLMILAALSLSPFMACSKASPTLTSPSVSGYSPAAAYSRASAPRTTKAVSAASVSRTAGKTTVQVDSAPEQRATYSNEDLSSSVAEQGSSQYQDNWE</sequence>
<feature type="compositionally biased region" description="Polar residues" evidence="1">
    <location>
        <begin position="56"/>
        <end position="69"/>
    </location>
</feature>
<proteinExistence type="predicted"/>
<evidence type="ECO:0000313" key="3">
    <source>
        <dbReference type="EMBL" id="PIW13871.1"/>
    </source>
</evidence>
<feature type="signal peptide" evidence="2">
    <location>
        <begin position="1"/>
        <end position="19"/>
    </location>
</feature>
<keyword evidence="2" id="KW-0732">Signal</keyword>
<reference evidence="3 4" key="1">
    <citation type="submission" date="2017-09" db="EMBL/GenBank/DDBJ databases">
        <title>Depth-based differentiation of microbial function through sediment-hosted aquifers and enrichment of novel symbionts in the deep terrestrial subsurface.</title>
        <authorList>
            <person name="Probst A.J."/>
            <person name="Ladd B."/>
            <person name="Jarett J.K."/>
            <person name="Geller-Mcgrath D.E."/>
            <person name="Sieber C.M."/>
            <person name="Emerson J.B."/>
            <person name="Anantharaman K."/>
            <person name="Thomas B.C."/>
            <person name="Malmstrom R."/>
            <person name="Stieglmeier M."/>
            <person name="Klingl A."/>
            <person name="Woyke T."/>
            <person name="Ryan C.M."/>
            <person name="Banfield J.F."/>
        </authorList>
    </citation>
    <scope>NUCLEOTIDE SEQUENCE [LARGE SCALE GENOMIC DNA]</scope>
    <source>
        <strain evidence="3">CG17_big_fil_post_rev_8_21_14_2_50_48_46</strain>
    </source>
</reference>
<evidence type="ECO:0000313" key="4">
    <source>
        <dbReference type="Proteomes" id="UP000231019"/>
    </source>
</evidence>
<accession>A0A2M7FXB2</accession>
<dbReference type="EMBL" id="PFFQ01000066">
    <property type="protein sequence ID" value="PIW13871.1"/>
    <property type="molecule type" value="Genomic_DNA"/>
</dbReference>
<feature type="chain" id="PRO_5014753538" evidence="2">
    <location>
        <begin position="20"/>
        <end position="101"/>
    </location>
</feature>
<evidence type="ECO:0000256" key="1">
    <source>
        <dbReference type="SAM" id="MobiDB-lite"/>
    </source>
</evidence>
<gene>
    <name evidence="3" type="ORF">COW36_24715</name>
</gene>
<feature type="compositionally biased region" description="Polar residues" evidence="1">
    <location>
        <begin position="23"/>
        <end position="34"/>
    </location>
</feature>
<comment type="caution">
    <text evidence="3">The sequence shown here is derived from an EMBL/GenBank/DDBJ whole genome shotgun (WGS) entry which is preliminary data.</text>
</comment>
<feature type="compositionally biased region" description="Polar residues" evidence="1">
    <location>
        <begin position="77"/>
        <end position="101"/>
    </location>
</feature>
<dbReference type="Proteomes" id="UP000231019">
    <property type="component" value="Unassembled WGS sequence"/>
</dbReference>
<feature type="region of interest" description="Disordered" evidence="1">
    <location>
        <begin position="23"/>
        <end position="101"/>
    </location>
</feature>
<organism evidence="3 4">
    <name type="scientific">bacterium (Candidatus Blackallbacteria) CG17_big_fil_post_rev_8_21_14_2_50_48_46</name>
    <dbReference type="NCBI Taxonomy" id="2014261"/>
    <lineage>
        <taxon>Bacteria</taxon>
        <taxon>Candidatus Blackallbacteria</taxon>
    </lineage>
</organism>
<name>A0A2M7FXB2_9BACT</name>
<evidence type="ECO:0000256" key="2">
    <source>
        <dbReference type="SAM" id="SignalP"/>
    </source>
</evidence>